<dbReference type="OrthoDB" id="1257726at2"/>
<keyword evidence="3" id="KW-1185">Reference proteome</keyword>
<feature type="chain" id="PRO_5024460350" description="DUF4251 domain-containing protein" evidence="1">
    <location>
        <begin position="25"/>
        <end position="206"/>
    </location>
</feature>
<evidence type="ECO:0000313" key="2">
    <source>
        <dbReference type="EMBL" id="TMM58751.1"/>
    </source>
</evidence>
<dbReference type="EMBL" id="VATY01000001">
    <property type="protein sequence ID" value="TMM58751.1"/>
    <property type="molecule type" value="Genomic_DNA"/>
</dbReference>
<reference evidence="2 3" key="1">
    <citation type="submission" date="2019-05" db="EMBL/GenBank/DDBJ databases">
        <authorList>
            <person name="Zhang J.-Y."/>
            <person name="Feg X."/>
            <person name="Du Z.-J."/>
        </authorList>
    </citation>
    <scope>NUCLEOTIDE SEQUENCE [LARGE SCALE GENOMIC DNA]</scope>
    <source>
        <strain evidence="2 3">RZ26</strain>
    </source>
</reference>
<evidence type="ECO:0000313" key="3">
    <source>
        <dbReference type="Proteomes" id="UP000310314"/>
    </source>
</evidence>
<dbReference type="RefSeq" id="WP_138656684.1">
    <property type="nucleotide sequence ID" value="NZ_VATY01000001.1"/>
</dbReference>
<evidence type="ECO:0008006" key="4">
    <source>
        <dbReference type="Google" id="ProtNLM"/>
    </source>
</evidence>
<dbReference type="AlphaFoldDB" id="A0A5S3PUR8"/>
<evidence type="ECO:0000256" key="1">
    <source>
        <dbReference type="SAM" id="SignalP"/>
    </source>
</evidence>
<dbReference type="Proteomes" id="UP000310314">
    <property type="component" value="Unassembled WGS sequence"/>
</dbReference>
<gene>
    <name evidence="2" type="ORF">FEE95_04785</name>
</gene>
<dbReference type="PROSITE" id="PS51257">
    <property type="entry name" value="PROKAR_LIPOPROTEIN"/>
    <property type="match status" value="1"/>
</dbReference>
<keyword evidence="1" id="KW-0732">Signal</keyword>
<organism evidence="2 3">
    <name type="scientific">Maribacter algarum</name>
    <name type="common">ex Zhang et al. 2020</name>
    <dbReference type="NCBI Taxonomy" id="2578118"/>
    <lineage>
        <taxon>Bacteria</taxon>
        <taxon>Pseudomonadati</taxon>
        <taxon>Bacteroidota</taxon>
        <taxon>Flavobacteriia</taxon>
        <taxon>Flavobacteriales</taxon>
        <taxon>Flavobacteriaceae</taxon>
        <taxon>Maribacter</taxon>
    </lineage>
</organism>
<protein>
    <recommendedName>
        <fullName evidence="4">DUF4251 domain-containing protein</fullName>
    </recommendedName>
</protein>
<accession>A0A5S3PUR8</accession>
<name>A0A5S3PUR8_9FLAO</name>
<sequence length="206" mass="23189">MKNILKFSTGVLLFFSLISCFGEAKEKLNKAKEGVSNATTFVKEAKKVEGRIEELKNATPLTNEQLKKWLPKNLGDLVRTGFKVGQAGMYQVNSVEGTYKKTDSKQIFNVMLIDGAGPTGSMMTAGYGMFGNMEMETEDEYKHLQTVTVDGIKAQQTYKKKANNTQLMFAYQERFLITVNGTSMNVEETWEFTRKLDLEALVKFAE</sequence>
<proteinExistence type="predicted"/>
<feature type="signal peptide" evidence="1">
    <location>
        <begin position="1"/>
        <end position="24"/>
    </location>
</feature>
<comment type="caution">
    <text evidence="2">The sequence shown here is derived from an EMBL/GenBank/DDBJ whole genome shotgun (WGS) entry which is preliminary data.</text>
</comment>